<organism evidence="2 3">
    <name type="scientific">Batillaria attramentaria</name>
    <dbReference type="NCBI Taxonomy" id="370345"/>
    <lineage>
        <taxon>Eukaryota</taxon>
        <taxon>Metazoa</taxon>
        <taxon>Spiralia</taxon>
        <taxon>Lophotrochozoa</taxon>
        <taxon>Mollusca</taxon>
        <taxon>Gastropoda</taxon>
        <taxon>Caenogastropoda</taxon>
        <taxon>Sorbeoconcha</taxon>
        <taxon>Cerithioidea</taxon>
        <taxon>Batillariidae</taxon>
        <taxon>Batillaria</taxon>
    </lineage>
</organism>
<comment type="caution">
    <text evidence="2">The sequence shown here is derived from an EMBL/GenBank/DDBJ whole genome shotgun (WGS) entry which is preliminary data.</text>
</comment>
<keyword evidence="3" id="KW-1185">Reference proteome</keyword>
<feature type="region of interest" description="Disordered" evidence="1">
    <location>
        <begin position="103"/>
        <end position="164"/>
    </location>
</feature>
<dbReference type="InterPro" id="IPR016024">
    <property type="entry name" value="ARM-type_fold"/>
</dbReference>
<sequence>MAEQRHKIVSVRSVTDGQYFTLKGPAEFTIGLTAEDKVTCVRSEESLDDIIVHLLHVKVWNTAGTTVAPGNRDLPCLLNGEPLVSEVNLIPGSTIEVGDKELEFSDGPTARPRRHLPPTPGVPLHPQPPPKPQRTSTASIADDSVSTVKPPARKPPPLPSDWAVIDLPTSDAELLEHTRQPDQLASLAAGYVTKHIQMHTDARVSKELTDQIFTAMLEVAHHRRAILTKFLKDLIEEHSSRSSVSDRPPEPSHEAVIILLKEILRQFLDPESLVVVTLQLLRALSHVPGATRTLVACKVTSAILGTMAALKSATTVQQYCLDVLAKIADYHPSISEKAPMRESAIDLICLTLAAHSKSLTIAQAGCRALANLASTLYNITSNSFDSSAPSEELHQFVSILIAVLEYMYTKCLSPIQDILKIHGTDLTIKTDGRRFLFIYAKLEQLRQRKKTWLSSPVLQPSHTPPPVLHPHHLPNGYPDDEDEDDGDESPKPGIMKKSRSFENLRTPDRKVTFDPDAAPESCTPSSSPSPTHRLEEPMEGEENAVQVLSRTTFPAVPKRCPINSGASRQEPSADGPSMGSRPDAEGMDSPYNHSIEYENWDLLRTLLQSRASLEGHSYSAPDIHFLRRLVKTQVVASVCALAVDDKYKEAVNLIDKPLSEIMQSSEVPPGLQHFVTRQYQRDDSLMDLDPGLLVSVIDAVRYKSLSFEMAQKSVLSVVKALDDSQSVRVVDVTVEFLVATILNKALAPAMTVSTFLDEVCSELQRAFKVSQNATALQSLLSEIRTCARKSSGS</sequence>
<evidence type="ECO:0000313" key="2">
    <source>
        <dbReference type="EMBL" id="KAK7480907.1"/>
    </source>
</evidence>
<dbReference type="EMBL" id="JACVVK020000271">
    <property type="protein sequence ID" value="KAK7480907.1"/>
    <property type="molecule type" value="Genomic_DNA"/>
</dbReference>
<reference evidence="2 3" key="1">
    <citation type="journal article" date="2023" name="Sci. Data">
        <title>Genome assembly of the Korean intertidal mud-creeper Batillaria attramentaria.</title>
        <authorList>
            <person name="Patra A.K."/>
            <person name="Ho P.T."/>
            <person name="Jun S."/>
            <person name="Lee S.J."/>
            <person name="Kim Y."/>
            <person name="Won Y.J."/>
        </authorList>
    </citation>
    <scope>NUCLEOTIDE SEQUENCE [LARGE SCALE GENOMIC DNA]</scope>
    <source>
        <strain evidence="2">Wonlab-2016</strain>
    </source>
</reference>
<name>A0ABD0K0P6_9CAEN</name>
<accession>A0ABD0K0P6</accession>
<feature type="compositionally biased region" description="Polar residues" evidence="1">
    <location>
        <begin position="133"/>
        <end position="147"/>
    </location>
</feature>
<feature type="region of interest" description="Disordered" evidence="1">
    <location>
        <begin position="456"/>
        <end position="542"/>
    </location>
</feature>
<protein>
    <submittedName>
        <fullName evidence="2">Uncharacterized protein</fullName>
    </submittedName>
</protein>
<evidence type="ECO:0000313" key="3">
    <source>
        <dbReference type="Proteomes" id="UP001519460"/>
    </source>
</evidence>
<feature type="compositionally biased region" description="Acidic residues" evidence="1">
    <location>
        <begin position="478"/>
        <end position="487"/>
    </location>
</feature>
<dbReference type="Gene3D" id="1.25.10.10">
    <property type="entry name" value="Leucine-rich Repeat Variant"/>
    <property type="match status" value="1"/>
</dbReference>
<feature type="compositionally biased region" description="Pro residues" evidence="1">
    <location>
        <begin position="117"/>
        <end position="132"/>
    </location>
</feature>
<feature type="compositionally biased region" description="Basic and acidic residues" evidence="1">
    <location>
        <begin position="499"/>
        <end position="513"/>
    </location>
</feature>
<dbReference type="CDD" id="cd00060">
    <property type="entry name" value="FHA"/>
    <property type="match status" value="1"/>
</dbReference>
<proteinExistence type="predicted"/>
<dbReference type="SUPFAM" id="SSF48371">
    <property type="entry name" value="ARM repeat"/>
    <property type="match status" value="1"/>
</dbReference>
<evidence type="ECO:0000256" key="1">
    <source>
        <dbReference type="SAM" id="MobiDB-lite"/>
    </source>
</evidence>
<gene>
    <name evidence="2" type="ORF">BaRGS_00027818</name>
</gene>
<dbReference type="InterPro" id="IPR011989">
    <property type="entry name" value="ARM-like"/>
</dbReference>
<dbReference type="AlphaFoldDB" id="A0ABD0K0P6"/>
<dbReference type="Proteomes" id="UP001519460">
    <property type="component" value="Unassembled WGS sequence"/>
</dbReference>
<feature type="region of interest" description="Disordered" evidence="1">
    <location>
        <begin position="555"/>
        <end position="592"/>
    </location>
</feature>